<proteinExistence type="predicted"/>
<reference evidence="2 3" key="1">
    <citation type="submission" date="2016-11" db="EMBL/GenBank/DDBJ databases">
        <authorList>
            <person name="Jaros S."/>
            <person name="Januszkiewicz K."/>
            <person name="Wedrychowicz H."/>
        </authorList>
    </citation>
    <scope>NUCLEOTIDE SEQUENCE [LARGE SCALE GENOMIC DNA]</scope>
    <source>
        <strain evidence="2 3">DSM 24787</strain>
    </source>
</reference>
<feature type="chain" id="PRO_5012523240" evidence="1">
    <location>
        <begin position="23"/>
        <end position="511"/>
    </location>
</feature>
<name>A0A1N6EUL8_9BACT</name>
<dbReference type="Proteomes" id="UP000185003">
    <property type="component" value="Unassembled WGS sequence"/>
</dbReference>
<gene>
    <name evidence="2" type="ORF">SAMN04488055_1839</name>
</gene>
<dbReference type="SUPFAM" id="SSF48452">
    <property type="entry name" value="TPR-like"/>
    <property type="match status" value="1"/>
</dbReference>
<dbReference type="STRING" id="536979.SAMN04488055_1839"/>
<protein>
    <submittedName>
        <fullName evidence="2">Starch-binding associating with outer membrane</fullName>
    </submittedName>
</protein>
<dbReference type="AlphaFoldDB" id="A0A1N6EUL8"/>
<organism evidence="2 3">
    <name type="scientific">Chitinophaga niabensis</name>
    <dbReference type="NCBI Taxonomy" id="536979"/>
    <lineage>
        <taxon>Bacteria</taxon>
        <taxon>Pseudomonadati</taxon>
        <taxon>Bacteroidota</taxon>
        <taxon>Chitinophagia</taxon>
        <taxon>Chitinophagales</taxon>
        <taxon>Chitinophagaceae</taxon>
        <taxon>Chitinophaga</taxon>
    </lineage>
</organism>
<dbReference type="EMBL" id="FSRA01000001">
    <property type="protein sequence ID" value="SIN86697.1"/>
    <property type="molecule type" value="Genomic_DNA"/>
</dbReference>
<keyword evidence="3" id="KW-1185">Reference proteome</keyword>
<dbReference type="RefSeq" id="WP_074238947.1">
    <property type="nucleotide sequence ID" value="NZ_FSRA01000001.1"/>
</dbReference>
<evidence type="ECO:0000313" key="2">
    <source>
        <dbReference type="EMBL" id="SIN86697.1"/>
    </source>
</evidence>
<dbReference type="InterPro" id="IPR011990">
    <property type="entry name" value="TPR-like_helical_dom_sf"/>
</dbReference>
<dbReference type="PROSITE" id="PS51257">
    <property type="entry name" value="PROKAR_LIPOPROTEIN"/>
    <property type="match status" value="1"/>
</dbReference>
<dbReference type="Gene3D" id="1.25.40.390">
    <property type="match status" value="1"/>
</dbReference>
<dbReference type="InterPro" id="IPR041662">
    <property type="entry name" value="SusD-like_2"/>
</dbReference>
<sequence length="511" mass="58447">MYKQYITILLAAILLSGCSKFDAINTDPNKTTIVTAEMLATTLLLDVTKTTFKSGTDFMRPHMLGKYTCWSSSANEEQYNRLGRTEFFDRLVVLNNIEKMISLATSPELKNSYTALGHTLRAWRFFELTMQVGDIPYSQALKGEAEGIIKPGYDQQKDVFLGILQELDKADSLFAKGVNFGGDPVYGGNTLKWRKLVNTFQLKVLINLFRKTADTDLKVISRFQKIMNGLPLFEGNEDNFQLKFFDKSGEKYPFYKEGNQSYVYIMLSSVIIDSLKSLQDRRLFYYTNPSPVKIEQGMAVNNWNAYIGLDPSMLYSSLTQIAGSRDYSTINDRYLELATGEPIYLLSYAELKFMQAEAAVRGWITGDAATYYNAGITAAMKFVTDNTPDEVRYHHNMQITNDYVQNIYLKQPAVTFSALPEQQLKQIFQQKYISTYLQDPGHAFYEYRRTGYPVFPVNPASNMNIPSDKIPNRWMYPQKELDFNSTHLSEAVQRQYGNDDVNGLMWLLKAN</sequence>
<evidence type="ECO:0000313" key="3">
    <source>
        <dbReference type="Proteomes" id="UP000185003"/>
    </source>
</evidence>
<accession>A0A1N6EUL8</accession>
<keyword evidence="1" id="KW-0732">Signal</keyword>
<dbReference type="Pfam" id="PF12771">
    <property type="entry name" value="SusD-like_2"/>
    <property type="match status" value="1"/>
</dbReference>
<feature type="signal peptide" evidence="1">
    <location>
        <begin position="1"/>
        <end position="22"/>
    </location>
</feature>
<evidence type="ECO:0000256" key="1">
    <source>
        <dbReference type="SAM" id="SignalP"/>
    </source>
</evidence>